<evidence type="ECO:0000256" key="6">
    <source>
        <dbReference type="PROSITE-ProRule" id="PRU00169"/>
    </source>
</evidence>
<dbReference type="SMART" id="SM00387">
    <property type="entry name" value="HATPase_c"/>
    <property type="match status" value="1"/>
</dbReference>
<feature type="domain" description="Histidine kinase" evidence="8">
    <location>
        <begin position="161"/>
        <end position="377"/>
    </location>
</feature>
<dbReference type="GO" id="GO:0000155">
    <property type="term" value="F:phosphorelay sensor kinase activity"/>
    <property type="evidence" value="ECO:0007669"/>
    <property type="project" value="InterPro"/>
</dbReference>
<dbReference type="InterPro" id="IPR011006">
    <property type="entry name" value="CheY-like_superfamily"/>
</dbReference>
<feature type="modified residue" description="4-aspartylphosphate" evidence="6">
    <location>
        <position position="446"/>
    </location>
</feature>
<comment type="catalytic activity">
    <reaction evidence="1">
        <text>ATP + protein L-histidine = ADP + protein N-phospho-L-histidine.</text>
        <dbReference type="EC" id="2.7.13.3"/>
    </reaction>
</comment>
<evidence type="ECO:0000259" key="9">
    <source>
        <dbReference type="PROSITE" id="PS50110"/>
    </source>
</evidence>
<evidence type="ECO:0000256" key="1">
    <source>
        <dbReference type="ARBA" id="ARBA00000085"/>
    </source>
</evidence>
<dbReference type="InterPro" id="IPR036890">
    <property type="entry name" value="HATPase_C_sf"/>
</dbReference>
<keyword evidence="5" id="KW-0418">Kinase</keyword>
<feature type="domain" description="Response regulatory" evidence="9">
    <location>
        <begin position="8"/>
        <end position="125"/>
    </location>
</feature>
<evidence type="ECO:0000256" key="3">
    <source>
        <dbReference type="ARBA" id="ARBA00022553"/>
    </source>
</evidence>
<feature type="coiled-coil region" evidence="7">
    <location>
        <begin position="127"/>
        <end position="154"/>
    </location>
</feature>
<dbReference type="SUPFAM" id="SSF55874">
    <property type="entry name" value="ATPase domain of HSP90 chaperone/DNA topoisomerase II/histidine kinase"/>
    <property type="match status" value="1"/>
</dbReference>
<dbReference type="SMART" id="SM00448">
    <property type="entry name" value="REC"/>
    <property type="match status" value="2"/>
</dbReference>
<dbReference type="InterPro" id="IPR001789">
    <property type="entry name" value="Sig_transdc_resp-reg_receiver"/>
</dbReference>
<feature type="domain" description="Response regulatory" evidence="9">
    <location>
        <begin position="397"/>
        <end position="511"/>
    </location>
</feature>
<evidence type="ECO:0000256" key="2">
    <source>
        <dbReference type="ARBA" id="ARBA00012438"/>
    </source>
</evidence>
<dbReference type="InterPro" id="IPR005467">
    <property type="entry name" value="His_kinase_dom"/>
</dbReference>
<evidence type="ECO:0000259" key="8">
    <source>
        <dbReference type="PROSITE" id="PS50109"/>
    </source>
</evidence>
<dbReference type="SMART" id="SM00388">
    <property type="entry name" value="HisKA"/>
    <property type="match status" value="1"/>
</dbReference>
<dbReference type="RefSeq" id="WP_211632766.1">
    <property type="nucleotide sequence ID" value="NZ_CP073100.1"/>
</dbReference>
<sequence>MPYHKPIKFLLVDDLEANLVALEALFMREGLELLKARSGREALELLLVHEVALAFIDVQMPEMSGFELAEIMRSTERTRGTPIIFLTAGTVSRQWRIRGTEAGAIDFLPKPVDPAMLLNKARVFFDLALQRQELQESERKLKVANEKLALADRSKDEFLAMLAHELRNPLAPLLAGADLLLASPGNVQTGENIGRMMKRQVGQMARLIDDLLDVSRITNGKIELQKQAVLLSGIFEQAVESVQPQINRMGHHLEVHHSETSLGVSADPYRLTQVVSNLLSNAAKYTPPGGRIRLTAVKSADGKVAISIKDNGRGIRPEDQRSIFNLFDQGSCATEGGLGIGLTLVKWLVEMHGGVVSVRSEGEGRGSEFTIELPAIEIEPPAVPELVVETGSQEKLRILIADDGESTADILGMFFQMEGMETLVVYDGEKAVKEAESFCPDIACLDLGMPFVDGFAAAREVRKICPDAYIVALSGWGSEADRLKTAAAGFDEHLVKPVSPEDLRSLLTRVTEAK</sequence>
<dbReference type="CDD" id="cd00082">
    <property type="entry name" value="HisKA"/>
    <property type="match status" value="1"/>
</dbReference>
<dbReference type="AlphaFoldDB" id="A0A975J174"/>
<keyword evidence="7" id="KW-0175">Coiled coil</keyword>
<dbReference type="Pfam" id="PF00072">
    <property type="entry name" value="Response_reg"/>
    <property type="match status" value="2"/>
</dbReference>
<keyword evidence="4" id="KW-0808">Transferase</keyword>
<dbReference type="FunFam" id="3.30.565.10:FF:000006">
    <property type="entry name" value="Sensor histidine kinase WalK"/>
    <property type="match status" value="1"/>
</dbReference>
<dbReference type="Pfam" id="PF02518">
    <property type="entry name" value="HATPase_c"/>
    <property type="match status" value="1"/>
</dbReference>
<dbReference type="PANTHER" id="PTHR43547">
    <property type="entry name" value="TWO-COMPONENT HISTIDINE KINASE"/>
    <property type="match status" value="1"/>
</dbReference>
<dbReference type="PRINTS" id="PR00344">
    <property type="entry name" value="BCTRLSENSOR"/>
</dbReference>
<evidence type="ECO:0000256" key="7">
    <source>
        <dbReference type="SAM" id="Coils"/>
    </source>
</evidence>
<reference evidence="10" key="1">
    <citation type="submission" date="2021-04" db="EMBL/GenBank/DDBJ databases">
        <title>Luteolibacter sp. 32A isolated from the skin of an Anderson's salamander (Ambystoma andersonii).</title>
        <authorList>
            <person name="Spergser J."/>
            <person name="Busse H.-J."/>
        </authorList>
    </citation>
    <scope>NUCLEOTIDE SEQUENCE</scope>
    <source>
        <strain evidence="10">32A</strain>
    </source>
</reference>
<dbReference type="PROSITE" id="PS50110">
    <property type="entry name" value="RESPONSE_REGULATORY"/>
    <property type="match status" value="2"/>
</dbReference>
<dbReference type="Gene3D" id="3.30.565.10">
    <property type="entry name" value="Histidine kinase-like ATPase, C-terminal domain"/>
    <property type="match status" value="1"/>
</dbReference>
<organism evidence="10 11">
    <name type="scientific">Luteolibacter ambystomatis</name>
    <dbReference type="NCBI Taxonomy" id="2824561"/>
    <lineage>
        <taxon>Bacteria</taxon>
        <taxon>Pseudomonadati</taxon>
        <taxon>Verrucomicrobiota</taxon>
        <taxon>Verrucomicrobiia</taxon>
        <taxon>Verrucomicrobiales</taxon>
        <taxon>Verrucomicrobiaceae</taxon>
        <taxon>Luteolibacter</taxon>
    </lineage>
</organism>
<dbReference type="Gene3D" id="1.10.287.130">
    <property type="match status" value="1"/>
</dbReference>
<dbReference type="PROSITE" id="PS50109">
    <property type="entry name" value="HIS_KIN"/>
    <property type="match status" value="1"/>
</dbReference>
<dbReference type="SUPFAM" id="SSF52172">
    <property type="entry name" value="CheY-like"/>
    <property type="match status" value="2"/>
</dbReference>
<dbReference type="KEGG" id="lamb:KBB96_04460"/>
<keyword evidence="3 6" id="KW-0597">Phosphoprotein</keyword>
<evidence type="ECO:0000256" key="5">
    <source>
        <dbReference type="ARBA" id="ARBA00022777"/>
    </source>
</evidence>
<dbReference type="InterPro" id="IPR003594">
    <property type="entry name" value="HATPase_dom"/>
</dbReference>
<gene>
    <name evidence="10" type="ORF">KBB96_04460</name>
</gene>
<feature type="modified residue" description="4-aspartylphosphate" evidence="6">
    <location>
        <position position="57"/>
    </location>
</feature>
<dbReference type="PANTHER" id="PTHR43547:SF2">
    <property type="entry name" value="HYBRID SIGNAL TRANSDUCTION HISTIDINE KINASE C"/>
    <property type="match status" value="1"/>
</dbReference>
<dbReference type="EC" id="2.7.13.3" evidence="2"/>
<accession>A0A975J174</accession>
<evidence type="ECO:0000313" key="11">
    <source>
        <dbReference type="Proteomes" id="UP000676169"/>
    </source>
</evidence>
<dbReference type="Gene3D" id="3.40.50.2300">
    <property type="match status" value="2"/>
</dbReference>
<dbReference type="Pfam" id="PF00512">
    <property type="entry name" value="HisKA"/>
    <property type="match status" value="1"/>
</dbReference>
<name>A0A975J174_9BACT</name>
<protein>
    <recommendedName>
        <fullName evidence="2">histidine kinase</fullName>
        <ecNumber evidence="2">2.7.13.3</ecNumber>
    </recommendedName>
</protein>
<evidence type="ECO:0000256" key="4">
    <source>
        <dbReference type="ARBA" id="ARBA00022679"/>
    </source>
</evidence>
<dbReference type="Proteomes" id="UP000676169">
    <property type="component" value="Chromosome"/>
</dbReference>
<keyword evidence="11" id="KW-1185">Reference proteome</keyword>
<dbReference type="InterPro" id="IPR004358">
    <property type="entry name" value="Sig_transdc_His_kin-like_C"/>
</dbReference>
<dbReference type="EMBL" id="CP073100">
    <property type="protein sequence ID" value="QUE52147.1"/>
    <property type="molecule type" value="Genomic_DNA"/>
</dbReference>
<dbReference type="InterPro" id="IPR003661">
    <property type="entry name" value="HisK_dim/P_dom"/>
</dbReference>
<proteinExistence type="predicted"/>
<evidence type="ECO:0000313" key="10">
    <source>
        <dbReference type="EMBL" id="QUE52147.1"/>
    </source>
</evidence>